<keyword evidence="1" id="KW-0472">Membrane</keyword>
<name>A0ABC8U3N3_9AQUA</name>
<comment type="caution">
    <text evidence="2">The sequence shown here is derived from an EMBL/GenBank/DDBJ whole genome shotgun (WGS) entry which is preliminary data.</text>
</comment>
<dbReference type="Proteomes" id="UP001642360">
    <property type="component" value="Unassembled WGS sequence"/>
</dbReference>
<feature type="transmembrane region" description="Helical" evidence="1">
    <location>
        <begin position="12"/>
        <end position="31"/>
    </location>
</feature>
<keyword evidence="1" id="KW-1133">Transmembrane helix</keyword>
<evidence type="ECO:0000256" key="1">
    <source>
        <dbReference type="SAM" id="Phobius"/>
    </source>
</evidence>
<proteinExistence type="predicted"/>
<gene>
    <name evidence="2" type="ORF">ILEXP_LOCUS45534</name>
</gene>
<keyword evidence="1" id="KW-0812">Transmembrane</keyword>
<dbReference type="EMBL" id="CAUOFW020006686">
    <property type="protein sequence ID" value="CAK9175723.1"/>
    <property type="molecule type" value="Genomic_DNA"/>
</dbReference>
<reference evidence="2 3" key="1">
    <citation type="submission" date="2024-02" db="EMBL/GenBank/DDBJ databases">
        <authorList>
            <person name="Vignale AGUSTIN F."/>
            <person name="Sosa J E."/>
            <person name="Modenutti C."/>
        </authorList>
    </citation>
    <scope>NUCLEOTIDE SEQUENCE [LARGE SCALE GENOMIC DNA]</scope>
</reference>
<accession>A0ABC8U3N3</accession>
<evidence type="ECO:0000313" key="3">
    <source>
        <dbReference type="Proteomes" id="UP001642360"/>
    </source>
</evidence>
<dbReference type="AlphaFoldDB" id="A0ABC8U3N3"/>
<sequence length="103" mass="11975">MVRWGFTALEDVFFFISFSIFSFFFLLFHLFSSGGKNMGTFEPLLIEGAFKVFDSTSQHVCMCHEFSLLTLEVHFFSFFFVDIFDLPTVGVRIWICGDFVFTS</sequence>
<organism evidence="2 3">
    <name type="scientific">Ilex paraguariensis</name>
    <name type="common">yerba mate</name>
    <dbReference type="NCBI Taxonomy" id="185542"/>
    <lineage>
        <taxon>Eukaryota</taxon>
        <taxon>Viridiplantae</taxon>
        <taxon>Streptophyta</taxon>
        <taxon>Embryophyta</taxon>
        <taxon>Tracheophyta</taxon>
        <taxon>Spermatophyta</taxon>
        <taxon>Magnoliopsida</taxon>
        <taxon>eudicotyledons</taxon>
        <taxon>Gunneridae</taxon>
        <taxon>Pentapetalae</taxon>
        <taxon>asterids</taxon>
        <taxon>campanulids</taxon>
        <taxon>Aquifoliales</taxon>
        <taxon>Aquifoliaceae</taxon>
        <taxon>Ilex</taxon>
    </lineage>
</organism>
<evidence type="ECO:0000313" key="2">
    <source>
        <dbReference type="EMBL" id="CAK9175723.1"/>
    </source>
</evidence>
<protein>
    <submittedName>
        <fullName evidence="2">Uncharacterized protein</fullName>
    </submittedName>
</protein>
<keyword evidence="3" id="KW-1185">Reference proteome</keyword>